<dbReference type="EMBL" id="JBHTKH010000005">
    <property type="protein sequence ID" value="MFD1054485.1"/>
    <property type="molecule type" value="Genomic_DNA"/>
</dbReference>
<keyword evidence="1" id="KW-0812">Transmembrane</keyword>
<feature type="transmembrane region" description="Helical" evidence="1">
    <location>
        <begin position="307"/>
        <end position="330"/>
    </location>
</feature>
<gene>
    <name evidence="2" type="ORF">ACFQ2V_09240</name>
</gene>
<feature type="transmembrane region" description="Helical" evidence="1">
    <location>
        <begin position="267"/>
        <end position="287"/>
    </location>
</feature>
<evidence type="ECO:0000313" key="2">
    <source>
        <dbReference type="EMBL" id="MFD1054485.1"/>
    </source>
</evidence>
<keyword evidence="3" id="KW-1185">Reference proteome</keyword>
<dbReference type="Proteomes" id="UP001597046">
    <property type="component" value="Unassembled WGS sequence"/>
</dbReference>
<feature type="transmembrane region" description="Helical" evidence="1">
    <location>
        <begin position="202"/>
        <end position="222"/>
    </location>
</feature>
<name>A0ABW3MYH9_9MICO</name>
<proteinExistence type="predicted"/>
<sequence>MTSSPPGPEGARSTGFGGQGVLSTTCMTLAALVATGLSAARLVPSPQGDDHGTYASVAERLLGGDRLYTDVWDNKDPVFYYALALGRLVSPLADYAVEILWALVACAAAWSLSRTAGLGRSRAALLAALTPVVLTGPAYVPGMTHLPGVALTLGAVAAAVRRRWVLAGAVTAIILLTKITLAPVAVVGLLTCAWHHRSVSGGVRAALGGLAALGTGIGVLTVRDELGGWVLNLRANLLYADGELFSSRYGGPVGHLLRAFPEGSPRTALVVVVAVVAVVVLAGVPAWREQAPRSSDGTGADLGVAPLLGWLVVSTLVASLVVLAATATWPHHGQTLGVPAVTALVLAATRLNTSVAHRTPGGARRGGTLAPLAAVLVTAYALGGALHPTFYVQAARSAPRALAALAHESPASTALRSLPQVRTYARAGSNDTSAHALGLRGLELACPRFHQYSIEPADILDETATCLPSADAIIVDDSLRPEEGAPDWNSYVARVRGLVAASYDCLRSTGAQVCVRRAG</sequence>
<keyword evidence="1" id="KW-1133">Transmembrane helix</keyword>
<feature type="transmembrane region" description="Helical" evidence="1">
    <location>
        <begin position="124"/>
        <end position="144"/>
    </location>
</feature>
<feature type="transmembrane region" description="Helical" evidence="1">
    <location>
        <begin position="164"/>
        <end position="190"/>
    </location>
</feature>
<evidence type="ECO:0000256" key="1">
    <source>
        <dbReference type="SAM" id="Phobius"/>
    </source>
</evidence>
<protein>
    <recommendedName>
        <fullName evidence="4">Glycosyltransferase RgtA/B/C/D-like domain-containing protein</fullName>
    </recommendedName>
</protein>
<comment type="caution">
    <text evidence="2">The sequence shown here is derived from an EMBL/GenBank/DDBJ whole genome shotgun (WGS) entry which is preliminary data.</text>
</comment>
<organism evidence="2 3">
    <name type="scientific">Terrabacter terrigena</name>
    <dbReference type="NCBI Taxonomy" id="574718"/>
    <lineage>
        <taxon>Bacteria</taxon>
        <taxon>Bacillati</taxon>
        <taxon>Actinomycetota</taxon>
        <taxon>Actinomycetes</taxon>
        <taxon>Micrococcales</taxon>
        <taxon>Intrasporangiaceae</taxon>
        <taxon>Terrabacter</taxon>
    </lineage>
</organism>
<accession>A0ABW3MYH9</accession>
<dbReference type="RefSeq" id="WP_386052387.1">
    <property type="nucleotide sequence ID" value="NZ_JBHTKH010000005.1"/>
</dbReference>
<reference evidence="3" key="1">
    <citation type="journal article" date="2019" name="Int. J. Syst. Evol. Microbiol.">
        <title>The Global Catalogue of Microorganisms (GCM) 10K type strain sequencing project: providing services to taxonomists for standard genome sequencing and annotation.</title>
        <authorList>
            <consortium name="The Broad Institute Genomics Platform"/>
            <consortium name="The Broad Institute Genome Sequencing Center for Infectious Disease"/>
            <person name="Wu L."/>
            <person name="Ma J."/>
        </authorList>
    </citation>
    <scope>NUCLEOTIDE SEQUENCE [LARGE SCALE GENOMIC DNA]</scope>
    <source>
        <strain evidence="3">CCUG 57508</strain>
    </source>
</reference>
<feature type="transmembrane region" description="Helical" evidence="1">
    <location>
        <begin position="368"/>
        <end position="390"/>
    </location>
</feature>
<evidence type="ECO:0000313" key="3">
    <source>
        <dbReference type="Proteomes" id="UP001597046"/>
    </source>
</evidence>
<keyword evidence="1" id="KW-0472">Membrane</keyword>
<evidence type="ECO:0008006" key="4">
    <source>
        <dbReference type="Google" id="ProtNLM"/>
    </source>
</evidence>
<feature type="transmembrane region" description="Helical" evidence="1">
    <location>
        <begin position="21"/>
        <end position="40"/>
    </location>
</feature>